<protein>
    <submittedName>
        <fullName evidence="2">Uncharacterized protein</fullName>
    </submittedName>
</protein>
<dbReference type="AlphaFoldDB" id="A0A2K3US56"/>
<dbReference type="Proteomes" id="UP000236379">
    <property type="component" value="Unassembled WGS sequence"/>
</dbReference>
<dbReference type="EMBL" id="PPPD01000004">
    <property type="protein sequence ID" value="PNY79358.1"/>
    <property type="molecule type" value="Genomic_DNA"/>
</dbReference>
<keyword evidence="3" id="KW-1185">Reference proteome</keyword>
<feature type="compositionally biased region" description="Low complexity" evidence="1">
    <location>
        <begin position="107"/>
        <end position="131"/>
    </location>
</feature>
<feature type="region of interest" description="Disordered" evidence="1">
    <location>
        <begin position="92"/>
        <end position="147"/>
    </location>
</feature>
<comment type="caution">
    <text evidence="2">The sequence shown here is derived from an EMBL/GenBank/DDBJ whole genome shotgun (WGS) entry which is preliminary data.</text>
</comment>
<organism evidence="2 3">
    <name type="scientific">Deinococcus koreensis</name>
    <dbReference type="NCBI Taxonomy" id="2054903"/>
    <lineage>
        <taxon>Bacteria</taxon>
        <taxon>Thermotogati</taxon>
        <taxon>Deinococcota</taxon>
        <taxon>Deinococci</taxon>
        <taxon>Deinococcales</taxon>
        <taxon>Deinococcaceae</taxon>
        <taxon>Deinococcus</taxon>
    </lineage>
</organism>
<name>A0A2K3US56_9DEIO</name>
<reference evidence="2 3" key="1">
    <citation type="submission" date="2018-01" db="EMBL/GenBank/DDBJ databases">
        <title>Deinococcus koreensis sp. nov., a radiation-resistant bacterium isolated from river water.</title>
        <authorList>
            <person name="Choi A."/>
        </authorList>
    </citation>
    <scope>NUCLEOTIDE SEQUENCE [LARGE SCALE GENOMIC DNA]</scope>
    <source>
        <strain evidence="2 3">SJW1-2</strain>
    </source>
</reference>
<evidence type="ECO:0000313" key="3">
    <source>
        <dbReference type="Proteomes" id="UP000236379"/>
    </source>
</evidence>
<gene>
    <name evidence="2" type="ORF">CVO96_19730</name>
</gene>
<evidence type="ECO:0000313" key="2">
    <source>
        <dbReference type="EMBL" id="PNY79358.1"/>
    </source>
</evidence>
<sequence length="147" mass="16134">MLQQYRRRAASEPPRELRRHPAPLRHVLLAALCWERLTEVTEDLVELLVSVAHHIGTRAESRVEAEVPRHLRRVQGKSALLFKLAKAARAQPERAVRAPEPLPAPGSPLTRRSSLAARSSAASACRSAPAPGWVASRRPTSAARLVA</sequence>
<accession>A0A2K3US56</accession>
<dbReference type="OrthoDB" id="51846at2"/>
<dbReference type="RefSeq" id="WP_103314185.1">
    <property type="nucleotide sequence ID" value="NZ_PPPD01000004.1"/>
</dbReference>
<evidence type="ECO:0000256" key="1">
    <source>
        <dbReference type="SAM" id="MobiDB-lite"/>
    </source>
</evidence>
<proteinExistence type="predicted"/>